<dbReference type="CDD" id="cd09620">
    <property type="entry name" value="CBM9_like_3"/>
    <property type="match status" value="1"/>
</dbReference>
<dbReference type="OrthoDB" id="61321at2759"/>
<gene>
    <name evidence="1" type="ORF">DL546_000669</name>
</gene>
<dbReference type="STRING" id="177199.A0A420XW64"/>
<dbReference type="PROSITE" id="PS51257">
    <property type="entry name" value="PROKAR_LIPOPROTEIN"/>
    <property type="match status" value="1"/>
</dbReference>
<dbReference type="Proteomes" id="UP000275385">
    <property type="component" value="Unassembled WGS sequence"/>
</dbReference>
<sequence length="264" mass="28870">MQRSMTYKAQLGDPETSLHVNTNRAQGPNMLGLSCLAVLSAALAGATAASVSPTANKPAVPCLRVPSCPKTASVTYNKSVPDKTDFPTTQVDLCYTNSAIKITFTAKEETNFYFNASQGTNDAIWQYEVMEAFIYQGTNDPQTYLEFEVSPNNVTFQAFIYNPTKVRAAGAPFDTFFITQPLVDGLTANTTLDRPGKTWVSAASIPLGLFNVDEGKAKGTKWRMNFFRTVVSPTTFPNQTLGAWSPPDQASFHMTPFFGHVQFV</sequence>
<dbReference type="EMBL" id="QVQW01000144">
    <property type="protein sequence ID" value="RKU39809.1"/>
    <property type="molecule type" value="Genomic_DNA"/>
</dbReference>
<name>A0A420XW64_9PEZI</name>
<dbReference type="SUPFAM" id="SSF49344">
    <property type="entry name" value="CBD9-like"/>
    <property type="match status" value="1"/>
</dbReference>
<reference evidence="1 2" key="1">
    <citation type="submission" date="2018-08" db="EMBL/GenBank/DDBJ databases">
        <title>Draft genome of the lignicolous fungus Coniochaeta pulveracea.</title>
        <authorList>
            <person name="Borstlap C.J."/>
            <person name="De Witt R.N."/>
            <person name="Botha A."/>
            <person name="Volschenk H."/>
        </authorList>
    </citation>
    <scope>NUCLEOTIDE SEQUENCE [LARGE SCALE GENOMIC DNA]</scope>
    <source>
        <strain evidence="1 2">CAB683</strain>
    </source>
</reference>
<keyword evidence="2" id="KW-1185">Reference proteome</keyword>
<dbReference type="Gene3D" id="2.60.40.1190">
    <property type="match status" value="1"/>
</dbReference>
<proteinExistence type="predicted"/>
<evidence type="ECO:0000313" key="1">
    <source>
        <dbReference type="EMBL" id="RKU39809.1"/>
    </source>
</evidence>
<accession>A0A420XW64</accession>
<dbReference type="AlphaFoldDB" id="A0A420XW64"/>
<protein>
    <submittedName>
        <fullName evidence="1">Uncharacterized protein</fullName>
    </submittedName>
</protein>
<evidence type="ECO:0000313" key="2">
    <source>
        <dbReference type="Proteomes" id="UP000275385"/>
    </source>
</evidence>
<comment type="caution">
    <text evidence="1">The sequence shown here is derived from an EMBL/GenBank/DDBJ whole genome shotgun (WGS) entry which is preliminary data.</text>
</comment>
<organism evidence="1 2">
    <name type="scientific">Coniochaeta pulveracea</name>
    <dbReference type="NCBI Taxonomy" id="177199"/>
    <lineage>
        <taxon>Eukaryota</taxon>
        <taxon>Fungi</taxon>
        <taxon>Dikarya</taxon>
        <taxon>Ascomycota</taxon>
        <taxon>Pezizomycotina</taxon>
        <taxon>Sordariomycetes</taxon>
        <taxon>Sordariomycetidae</taxon>
        <taxon>Coniochaetales</taxon>
        <taxon>Coniochaetaceae</taxon>
        <taxon>Coniochaeta</taxon>
    </lineage>
</organism>